<evidence type="ECO:0000313" key="3">
    <source>
        <dbReference type="EMBL" id="RJY18875.1"/>
    </source>
</evidence>
<keyword evidence="4" id="KW-1185">Reference proteome</keyword>
<keyword evidence="2" id="KW-0472">Membrane</keyword>
<reference evidence="3 4" key="1">
    <citation type="submission" date="2018-09" db="EMBL/GenBank/DDBJ databases">
        <title>Phylogeny of the Shewanellaceae, and recommendation for two new genera, Pseudoshewanella and Parashewanella.</title>
        <authorList>
            <person name="Wang G."/>
        </authorList>
    </citation>
    <scope>NUCLEOTIDE SEQUENCE [LARGE SCALE GENOMIC DNA]</scope>
    <source>
        <strain evidence="3 4">KCTC 22492</strain>
    </source>
</reference>
<organism evidence="3 4">
    <name type="scientific">Parashewanella spongiae</name>
    <dbReference type="NCBI Taxonomy" id="342950"/>
    <lineage>
        <taxon>Bacteria</taxon>
        <taxon>Pseudomonadati</taxon>
        <taxon>Pseudomonadota</taxon>
        <taxon>Gammaproteobacteria</taxon>
        <taxon>Alteromonadales</taxon>
        <taxon>Shewanellaceae</taxon>
        <taxon>Parashewanella</taxon>
    </lineage>
</organism>
<keyword evidence="1" id="KW-0175">Coiled coil</keyword>
<feature type="coiled-coil region" evidence="1">
    <location>
        <begin position="83"/>
        <end position="118"/>
    </location>
</feature>
<evidence type="ECO:0000256" key="2">
    <source>
        <dbReference type="SAM" id="Phobius"/>
    </source>
</evidence>
<protein>
    <submittedName>
        <fullName evidence="3">Uncharacterized protein</fullName>
    </submittedName>
</protein>
<feature type="transmembrane region" description="Helical" evidence="2">
    <location>
        <begin position="120"/>
        <end position="142"/>
    </location>
</feature>
<dbReference type="AlphaFoldDB" id="A0A3A6U0B1"/>
<evidence type="ECO:0000313" key="4">
    <source>
        <dbReference type="Proteomes" id="UP000273022"/>
    </source>
</evidence>
<keyword evidence="2" id="KW-0812">Transmembrane</keyword>
<dbReference type="RefSeq" id="WP_121852221.1">
    <property type="nucleotide sequence ID" value="NZ_CP037952.1"/>
</dbReference>
<proteinExistence type="predicted"/>
<feature type="transmembrane region" description="Helical" evidence="2">
    <location>
        <begin position="148"/>
        <end position="171"/>
    </location>
</feature>
<gene>
    <name evidence="3" type="ORF">D5R81_03260</name>
</gene>
<dbReference type="EMBL" id="QYYH01000013">
    <property type="protein sequence ID" value="RJY18875.1"/>
    <property type="molecule type" value="Genomic_DNA"/>
</dbReference>
<keyword evidence="2" id="KW-1133">Transmembrane helix</keyword>
<dbReference type="Proteomes" id="UP000273022">
    <property type="component" value="Unassembled WGS sequence"/>
</dbReference>
<feature type="transmembrane region" description="Helical" evidence="2">
    <location>
        <begin position="211"/>
        <end position="229"/>
    </location>
</feature>
<sequence length="677" mass="74090">MLPVPTSLPWKAYPGMNCTAEDASAESEPAREKLLKHTGSYGATEQASPTVTIKVTAPTSKTRVVASRLIDFNHLQIPLPELNKNLLEEIESEKNEAIDQAKKESEEAKQAGIQLAKKNFFIKLVGSIIALGALALAIGLAVPTGGASIAVAGILGVVFVLSVSDTFCSFIDWRQKVNGKEGLPMEGDFIGNLVFGALRCSKLSDKKKTTIARWVSVVTTLGLSVGLLWTESISPKKFLKPSTVIENGGKLVDKATGKLTKYADFLNASEVKLREEESEADIANREAKIRTQGFADIFKLNELRGEANQVLSEKLESRTLEARKQQRAKAQEFAKVKMFNQQLETAVSELPKQYQSFISEFDELKKASEIKAVSKQPTATLSPFTPSKVKLEPANDEIADNILKTSQTAVETAKKSIEDLKQYEIRAAKRVFIGKCLKGFFSLLGIGGAIAVTTLSGGTGGLLLVLMTGNSVLAFSDAIAAYQEWQNKVHGRPELPLKTDGAGNAFYRLLSKTSMSEANSLKWAKRLSTGLHLLLSAGSAFPKTGEVGKGIEEAKKLLNPLCEGIAKEQKEHENEELEDVKLQSDLALLSRDLASEQVYDLQIVQGFSRTRETYIRKCNELRMRRIALELNKYKSEIAKANRFKENALALLSQLPPDVSATIDKLKAQTQKMAKRVA</sequence>
<feature type="transmembrane region" description="Helical" evidence="2">
    <location>
        <begin position="440"/>
        <end position="466"/>
    </location>
</feature>
<name>A0A3A6U0B1_9GAMM</name>
<accession>A0A3A6U0B1</accession>
<evidence type="ECO:0000256" key="1">
    <source>
        <dbReference type="SAM" id="Coils"/>
    </source>
</evidence>
<dbReference type="OrthoDB" id="8574696at2"/>
<comment type="caution">
    <text evidence="3">The sequence shown here is derived from an EMBL/GenBank/DDBJ whole genome shotgun (WGS) entry which is preliminary data.</text>
</comment>